<dbReference type="Proteomes" id="UP000515806">
    <property type="component" value="Chromosome"/>
</dbReference>
<dbReference type="RefSeq" id="WP_187592257.1">
    <property type="nucleotide sequence ID" value="NZ_CP060723.1"/>
</dbReference>
<dbReference type="KEGG" id="proe:H9L23_21555"/>
<dbReference type="AlphaFoldDB" id="A0A7G9QE83"/>
<name>A0A7G9QE83_9SPHI</name>
<proteinExistence type="predicted"/>
<dbReference type="EMBL" id="CP060723">
    <property type="protein sequence ID" value="QNN41658.1"/>
    <property type="molecule type" value="Genomic_DNA"/>
</dbReference>
<dbReference type="PROSITE" id="PS51257">
    <property type="entry name" value="PROKAR_LIPOPROTEIN"/>
    <property type="match status" value="1"/>
</dbReference>
<accession>A0A7G9QE83</accession>
<reference evidence="1 2" key="1">
    <citation type="submission" date="2020-08" db="EMBL/GenBank/DDBJ databases">
        <title>Genome sequence of Pedobacter roseus KACC 11594T.</title>
        <authorList>
            <person name="Hyun D.-W."/>
            <person name="Bae J.-W."/>
        </authorList>
    </citation>
    <scope>NUCLEOTIDE SEQUENCE [LARGE SCALE GENOMIC DNA]</scope>
    <source>
        <strain evidence="1 2">KACC 11594</strain>
    </source>
</reference>
<protein>
    <submittedName>
        <fullName evidence="1">Uncharacterized protein</fullName>
    </submittedName>
</protein>
<organism evidence="1 2">
    <name type="scientific">Pedobacter roseus</name>
    <dbReference type="NCBI Taxonomy" id="336820"/>
    <lineage>
        <taxon>Bacteria</taxon>
        <taxon>Pseudomonadati</taxon>
        <taxon>Bacteroidota</taxon>
        <taxon>Sphingobacteriia</taxon>
        <taxon>Sphingobacteriales</taxon>
        <taxon>Sphingobacteriaceae</taxon>
        <taxon>Pedobacter</taxon>
    </lineage>
</organism>
<evidence type="ECO:0000313" key="2">
    <source>
        <dbReference type="Proteomes" id="UP000515806"/>
    </source>
</evidence>
<sequence length="300" mass="34843">MNKNQIIYCFLSIFLIFSSCKKDNNDSPAMSEPPTTWQEHWFEHTQLLNRAFYNDDLAVYYDKDVNKSISWPNDYLTSVWRYTKNVYGNFGEDGRLFAVFHTGKYAGGHPSNYFDSSHDNRNVIDVGLLDKNAWVDFTANEKDIVTHEVGHIVEFASKGKHNSPAFKIWGDSKWMEIYQYDVYKKLGMTSDADRWYAKCMATVDNFPKANTQWFKNWFYPIYANSGGTATLNKFFTLLAQNFPSNGTDYTRDMNWGEFVHFWSGAAGKNLKQQATTAFGWTTEMENQFVKAKTDFPNITY</sequence>
<keyword evidence="2" id="KW-1185">Reference proteome</keyword>
<evidence type="ECO:0000313" key="1">
    <source>
        <dbReference type="EMBL" id="QNN41658.1"/>
    </source>
</evidence>
<gene>
    <name evidence="1" type="ORF">H9L23_21555</name>
</gene>